<keyword evidence="4" id="KW-0808">Transferase</keyword>
<evidence type="ECO:0000259" key="13">
    <source>
        <dbReference type="PROSITE" id="PS50908"/>
    </source>
</evidence>
<feature type="domain" description="RING-type" evidence="14">
    <location>
        <begin position="206"/>
        <end position="431"/>
    </location>
</feature>
<evidence type="ECO:0000256" key="5">
    <source>
        <dbReference type="ARBA" id="ARBA00022723"/>
    </source>
</evidence>
<dbReference type="InterPro" id="IPR016135">
    <property type="entry name" value="UBQ-conjugating_enzyme/RWD"/>
</dbReference>
<dbReference type="InterPro" id="IPR002867">
    <property type="entry name" value="IBR_dom"/>
</dbReference>
<organism evidence="15 16">
    <name type="scientific">Calicophoron daubneyi</name>
    <name type="common">Rumen fluke</name>
    <name type="synonym">Paramphistomum daubneyi</name>
    <dbReference type="NCBI Taxonomy" id="300641"/>
    <lineage>
        <taxon>Eukaryota</taxon>
        <taxon>Metazoa</taxon>
        <taxon>Spiralia</taxon>
        <taxon>Lophotrochozoa</taxon>
        <taxon>Platyhelminthes</taxon>
        <taxon>Trematoda</taxon>
        <taxon>Digenea</taxon>
        <taxon>Plagiorchiida</taxon>
        <taxon>Pronocephalata</taxon>
        <taxon>Paramphistomoidea</taxon>
        <taxon>Paramphistomidae</taxon>
        <taxon>Calicophoron</taxon>
    </lineage>
</organism>
<dbReference type="PROSITE" id="PS00518">
    <property type="entry name" value="ZF_RING_1"/>
    <property type="match status" value="1"/>
</dbReference>
<dbReference type="CDD" id="cd20341">
    <property type="entry name" value="BRcat_RBR_RNF14"/>
    <property type="match status" value="1"/>
</dbReference>
<accession>A0AAV2TCI1</accession>
<keyword evidence="5" id="KW-0479">Metal-binding</keyword>
<comment type="caution">
    <text evidence="15">The sequence shown here is derived from an EMBL/GenBank/DDBJ whole genome shotgun (WGS) entry which is preliminary data.</text>
</comment>
<dbReference type="Gene3D" id="3.10.110.10">
    <property type="entry name" value="Ubiquitin Conjugating Enzyme"/>
    <property type="match status" value="1"/>
</dbReference>
<dbReference type="Proteomes" id="UP001497525">
    <property type="component" value="Unassembled WGS sequence"/>
</dbReference>
<protein>
    <recommendedName>
        <fullName evidence="3">RBR-type E3 ubiquitin transferase</fullName>
        <ecNumber evidence="3">2.3.2.31</ecNumber>
    </recommendedName>
</protein>
<evidence type="ECO:0000256" key="10">
    <source>
        <dbReference type="ARBA" id="ARBA00044508"/>
    </source>
</evidence>
<dbReference type="GO" id="GO:0008270">
    <property type="term" value="F:zinc ion binding"/>
    <property type="evidence" value="ECO:0007669"/>
    <property type="project" value="UniProtKB-KW"/>
</dbReference>
<dbReference type="AlphaFoldDB" id="A0AAV2TCI1"/>
<evidence type="ECO:0000313" key="16">
    <source>
        <dbReference type="Proteomes" id="UP001497525"/>
    </source>
</evidence>
<evidence type="ECO:0000259" key="14">
    <source>
        <dbReference type="PROSITE" id="PS51873"/>
    </source>
</evidence>
<reference evidence="15" key="1">
    <citation type="submission" date="2024-06" db="EMBL/GenBank/DDBJ databases">
        <authorList>
            <person name="Liu X."/>
            <person name="Lenzi L."/>
            <person name="Haldenby T S."/>
            <person name="Uol C."/>
        </authorList>
    </citation>
    <scope>NUCLEOTIDE SEQUENCE</scope>
</reference>
<keyword evidence="7 11" id="KW-0863">Zinc-finger</keyword>
<gene>
    <name evidence="15" type="ORF">CDAUBV1_LOCUS9134</name>
</gene>
<proteinExistence type="inferred from homology"/>
<name>A0AAV2TCI1_CALDB</name>
<feature type="domain" description="RWD" evidence="13">
    <location>
        <begin position="13"/>
        <end position="153"/>
    </location>
</feature>
<keyword evidence="9" id="KW-0862">Zinc</keyword>
<dbReference type="SMART" id="SM00647">
    <property type="entry name" value="IBR"/>
    <property type="match status" value="2"/>
</dbReference>
<evidence type="ECO:0000256" key="7">
    <source>
        <dbReference type="ARBA" id="ARBA00022771"/>
    </source>
</evidence>
<dbReference type="InterPro" id="IPR044066">
    <property type="entry name" value="TRIAD_supradom"/>
</dbReference>
<dbReference type="InterPro" id="IPR006575">
    <property type="entry name" value="RWD_dom"/>
</dbReference>
<dbReference type="Pfam" id="PF22191">
    <property type="entry name" value="IBR_1"/>
    <property type="match status" value="1"/>
</dbReference>
<evidence type="ECO:0000259" key="12">
    <source>
        <dbReference type="PROSITE" id="PS50089"/>
    </source>
</evidence>
<dbReference type="InterPro" id="IPR047548">
    <property type="entry name" value="Rcat_RBR_RNF14"/>
</dbReference>
<dbReference type="Gene3D" id="1.20.120.1750">
    <property type="match status" value="1"/>
</dbReference>
<comment type="similarity">
    <text evidence="10">Belongs to the RBR family. RNF14 subfamily.</text>
</comment>
<evidence type="ECO:0000256" key="8">
    <source>
        <dbReference type="ARBA" id="ARBA00022786"/>
    </source>
</evidence>
<evidence type="ECO:0000256" key="6">
    <source>
        <dbReference type="ARBA" id="ARBA00022737"/>
    </source>
</evidence>
<evidence type="ECO:0000256" key="1">
    <source>
        <dbReference type="ARBA" id="ARBA00001798"/>
    </source>
</evidence>
<dbReference type="PROSITE" id="PS50089">
    <property type="entry name" value="ZF_RING_2"/>
    <property type="match status" value="1"/>
</dbReference>
<evidence type="ECO:0000256" key="4">
    <source>
        <dbReference type="ARBA" id="ARBA00022679"/>
    </source>
</evidence>
<dbReference type="PROSITE" id="PS50908">
    <property type="entry name" value="RWD"/>
    <property type="match status" value="1"/>
</dbReference>
<dbReference type="CDD" id="cd20354">
    <property type="entry name" value="Rcat_RBR_RNF14"/>
    <property type="match status" value="1"/>
</dbReference>
<dbReference type="PROSITE" id="PS51873">
    <property type="entry name" value="TRIAD"/>
    <property type="match status" value="1"/>
</dbReference>
<dbReference type="Gene3D" id="3.30.40.10">
    <property type="entry name" value="Zinc/RING finger domain, C3HC4 (zinc finger)"/>
    <property type="match status" value="1"/>
</dbReference>
<dbReference type="CDD" id="cd23820">
    <property type="entry name" value="RWD_RNF14"/>
    <property type="match status" value="1"/>
</dbReference>
<dbReference type="GO" id="GO:0016567">
    <property type="term" value="P:protein ubiquitination"/>
    <property type="evidence" value="ECO:0007669"/>
    <property type="project" value="InterPro"/>
</dbReference>
<keyword evidence="6" id="KW-0677">Repeat</keyword>
<feature type="domain" description="RING-type" evidence="12">
    <location>
        <begin position="210"/>
        <end position="259"/>
    </location>
</feature>
<evidence type="ECO:0000313" key="15">
    <source>
        <dbReference type="EMBL" id="CAL5135068.1"/>
    </source>
</evidence>
<dbReference type="SUPFAM" id="SSF57850">
    <property type="entry name" value="RING/U-box"/>
    <property type="match status" value="3"/>
</dbReference>
<dbReference type="InterPro" id="IPR031127">
    <property type="entry name" value="E3_UB_ligase_RBR"/>
</dbReference>
<evidence type="ECO:0000256" key="3">
    <source>
        <dbReference type="ARBA" id="ARBA00012251"/>
    </source>
</evidence>
<dbReference type="GO" id="GO:0061630">
    <property type="term" value="F:ubiquitin protein ligase activity"/>
    <property type="evidence" value="ECO:0007669"/>
    <property type="project" value="UniProtKB-EC"/>
</dbReference>
<comment type="catalytic activity">
    <reaction evidence="1">
        <text>[E2 ubiquitin-conjugating enzyme]-S-ubiquitinyl-L-cysteine + [acceptor protein]-L-lysine = [E2 ubiquitin-conjugating enzyme]-L-cysteine + [acceptor protein]-N(6)-ubiquitinyl-L-lysine.</text>
        <dbReference type="EC" id="2.3.2.31"/>
    </reaction>
</comment>
<evidence type="ECO:0000256" key="2">
    <source>
        <dbReference type="ARBA" id="ARBA00004906"/>
    </source>
</evidence>
<dbReference type="InterPro" id="IPR013083">
    <property type="entry name" value="Znf_RING/FYVE/PHD"/>
</dbReference>
<dbReference type="Pfam" id="PF01485">
    <property type="entry name" value="IBR"/>
    <property type="match status" value="1"/>
</dbReference>
<evidence type="ECO:0000256" key="11">
    <source>
        <dbReference type="PROSITE-ProRule" id="PRU00175"/>
    </source>
</evidence>
<dbReference type="EMBL" id="CAXLJL010000245">
    <property type="protein sequence ID" value="CAL5135068.1"/>
    <property type="molecule type" value="Genomic_DNA"/>
</dbReference>
<dbReference type="EC" id="2.3.2.31" evidence="3"/>
<comment type="pathway">
    <text evidence="2">Protein modification; protein ubiquitination.</text>
</comment>
<sequence>MMCNYSALELQTMELEYLFSTFGAANPYVSLEFNGKTRKGSICVYSKLAEGQKVLLRGPNVNIVLRNTVKLIDEGDYILEYLPPLVLDFTFKNNYPGTGSKPIPLNFSLQSVWLPQSMLRHLVDELMMIGNENPGELILWQFIDFLQDRAIYEVLDSTEKTTSFLNLDLYKFYACNGASLELSLKQCMEILLLNNEDHLDFEFDIKLLDCPVCCETKLGSMFFRFPKCRHDICLRCVRQYFTGMLSDGLLLQKLACLQCGEEVGPAEVRAVLSSKDYATYEELQLKRGLSLMPDIANCPRPGCNAYVILDNPHLGRCPACELAFCPHCLRTYHGTINRCAMWEGPEPEVVDIEAERLRARVKKEEEASRDYLNKNCKNCPNCRASCEKVSGCNKMTCQFCHKHFCWICGELILDQINPYSHFSSGSCANLLWNNTEPGIDIPPIIW</sequence>
<dbReference type="SUPFAM" id="SSF54495">
    <property type="entry name" value="UBC-like"/>
    <property type="match status" value="1"/>
</dbReference>
<dbReference type="InterPro" id="IPR001841">
    <property type="entry name" value="Znf_RING"/>
</dbReference>
<dbReference type="Pfam" id="PF05773">
    <property type="entry name" value="RWD"/>
    <property type="match status" value="1"/>
</dbReference>
<dbReference type="InterPro" id="IPR017907">
    <property type="entry name" value="Znf_RING_CS"/>
</dbReference>
<evidence type="ECO:0000256" key="9">
    <source>
        <dbReference type="ARBA" id="ARBA00022833"/>
    </source>
</evidence>
<keyword evidence="8" id="KW-0833">Ubl conjugation pathway</keyword>
<dbReference type="PANTHER" id="PTHR11685">
    <property type="entry name" value="RBR FAMILY RING FINGER AND IBR DOMAIN-CONTAINING"/>
    <property type="match status" value="1"/>
</dbReference>